<comment type="caution">
    <text evidence="1">The sequence shown here is derived from an EMBL/GenBank/DDBJ whole genome shotgun (WGS) entry which is preliminary data.</text>
</comment>
<dbReference type="EMBL" id="PFAG01000013">
    <property type="protein sequence ID" value="PIR98513.1"/>
    <property type="molecule type" value="Genomic_DNA"/>
</dbReference>
<sequence>MSVSKGELLRILNNIETRVLRALKAVSGPVEELSEFDIRELMNTLDLLRGKGYPTLYLYRNSPSGCVRFTPANQKVQRMMEAYICLVEAAESIGSEFDPKQETGVVFNYIVCSVSDLIAGLGTQAQSDQVSVYLRNLLEKARERRRYIKSA</sequence>
<protein>
    <submittedName>
        <fullName evidence="1">Uncharacterized protein</fullName>
    </submittedName>
</protein>
<proteinExistence type="predicted"/>
<dbReference type="AlphaFoldDB" id="A0A2H0VHF4"/>
<gene>
    <name evidence="1" type="ORF">COT88_01050</name>
</gene>
<evidence type="ECO:0000313" key="1">
    <source>
        <dbReference type="EMBL" id="PIR98513.1"/>
    </source>
</evidence>
<dbReference type="Proteomes" id="UP000230776">
    <property type="component" value="Unassembled WGS sequence"/>
</dbReference>
<name>A0A2H0VHF4_9BACT</name>
<reference evidence="2" key="1">
    <citation type="submission" date="2017-09" db="EMBL/GenBank/DDBJ databases">
        <title>Depth-based differentiation of microbial function through sediment-hosted aquifers and enrichment of novel symbionts in the deep terrestrial subsurface.</title>
        <authorList>
            <person name="Probst A.J."/>
            <person name="Ladd B."/>
            <person name="Jarett J.K."/>
            <person name="Geller-Mcgrath D.E."/>
            <person name="Sieber C.M.K."/>
            <person name="Emerson J.B."/>
            <person name="Anantharaman K."/>
            <person name="Thomas B.C."/>
            <person name="Malmstrom R."/>
            <person name="Stieglmeier M."/>
            <person name="Klingl A."/>
            <person name="Woyke T."/>
            <person name="Ryan C.M."/>
            <person name="Banfield J.F."/>
        </authorList>
    </citation>
    <scope>NUCLEOTIDE SEQUENCE [LARGE SCALE GENOMIC DNA]</scope>
</reference>
<accession>A0A2H0VHF4</accession>
<evidence type="ECO:0000313" key="2">
    <source>
        <dbReference type="Proteomes" id="UP000230776"/>
    </source>
</evidence>
<organism evidence="1 2">
    <name type="scientific">Candidatus Colwellbacteria bacterium CG10_big_fil_rev_8_21_14_0_10_41_28</name>
    <dbReference type="NCBI Taxonomy" id="1974539"/>
    <lineage>
        <taxon>Bacteria</taxon>
        <taxon>Candidatus Colwelliibacteriota</taxon>
    </lineage>
</organism>